<sequence length="179" mass="18686">MSLSRMIARPLIAAGVIYGAQNALRHTDDLAPKAAKVTDKVVPAAKKAVPQARVIPEDPATLVRINAGVQVAAALALATGRAPRLSAGVLTASLVPTTIAGHAFWAESDPDVKRTQQMAFFKNLSMIGGLLIASGDTDGRPGVAWRARRAGKDARREAAHLASSAKQEARLVRAKSPVG</sequence>
<dbReference type="AlphaFoldDB" id="A0A7Y9JSL0"/>
<reference evidence="2 3" key="1">
    <citation type="submission" date="2020-07" db="EMBL/GenBank/DDBJ databases">
        <title>Sequencing the genomes of 1000 actinobacteria strains.</title>
        <authorList>
            <person name="Klenk H.-P."/>
        </authorList>
    </citation>
    <scope>NUCLEOTIDE SEQUENCE [LARGE SCALE GENOMIC DNA]</scope>
    <source>
        <strain evidence="2 3">DSM 18965</strain>
    </source>
</reference>
<dbReference type="Proteomes" id="UP000516957">
    <property type="component" value="Unassembled WGS sequence"/>
</dbReference>
<organism evidence="2 3">
    <name type="scientific">Nocardioides marinisabuli</name>
    <dbReference type="NCBI Taxonomy" id="419476"/>
    <lineage>
        <taxon>Bacteria</taxon>
        <taxon>Bacillati</taxon>
        <taxon>Actinomycetota</taxon>
        <taxon>Actinomycetes</taxon>
        <taxon>Propionibacteriales</taxon>
        <taxon>Nocardioidaceae</taxon>
        <taxon>Nocardioides</taxon>
    </lineage>
</organism>
<keyword evidence="3" id="KW-1185">Reference proteome</keyword>
<evidence type="ECO:0000313" key="3">
    <source>
        <dbReference type="Proteomes" id="UP000516957"/>
    </source>
</evidence>
<proteinExistence type="predicted"/>
<feature type="region of interest" description="Disordered" evidence="1">
    <location>
        <begin position="155"/>
        <end position="179"/>
    </location>
</feature>
<evidence type="ECO:0000256" key="1">
    <source>
        <dbReference type="SAM" id="MobiDB-lite"/>
    </source>
</evidence>
<name>A0A7Y9JSL0_9ACTN</name>
<protein>
    <submittedName>
        <fullName evidence="2">Putative membrane protein YphA (DoxX/SURF4 family)</fullName>
    </submittedName>
</protein>
<dbReference type="RefSeq" id="WP_179617101.1">
    <property type="nucleotide sequence ID" value="NZ_CP059163.1"/>
</dbReference>
<accession>A0A7Y9JSL0</accession>
<evidence type="ECO:0000313" key="2">
    <source>
        <dbReference type="EMBL" id="NYD59695.1"/>
    </source>
</evidence>
<gene>
    <name evidence="2" type="ORF">BKA08_003933</name>
</gene>
<comment type="caution">
    <text evidence="2">The sequence shown here is derived from an EMBL/GenBank/DDBJ whole genome shotgun (WGS) entry which is preliminary data.</text>
</comment>
<dbReference type="EMBL" id="JACCBE010000001">
    <property type="protein sequence ID" value="NYD59695.1"/>
    <property type="molecule type" value="Genomic_DNA"/>
</dbReference>